<dbReference type="Proteomes" id="UP001497457">
    <property type="component" value="Chromosome 36b"/>
</dbReference>
<keyword evidence="2" id="KW-0804">Transcription</keyword>
<evidence type="ECO:0000313" key="4">
    <source>
        <dbReference type="EMBL" id="CAL5051976.1"/>
    </source>
</evidence>
<dbReference type="EMBL" id="OZ075146">
    <property type="protein sequence ID" value="CAL5051976.1"/>
    <property type="molecule type" value="Genomic_DNA"/>
</dbReference>
<evidence type="ECO:0000313" key="5">
    <source>
        <dbReference type="Proteomes" id="UP001497457"/>
    </source>
</evidence>
<evidence type="ECO:0000256" key="1">
    <source>
        <dbReference type="ARBA" id="ARBA00007692"/>
    </source>
</evidence>
<dbReference type="InterPro" id="IPR003690">
    <property type="entry name" value="MTERF"/>
</dbReference>
<dbReference type="AlphaFoldDB" id="A0ABC9E774"/>
<dbReference type="SMART" id="SM00733">
    <property type="entry name" value="Mterf"/>
    <property type="match status" value="2"/>
</dbReference>
<comment type="similarity">
    <text evidence="1">Belongs to the mTERF family.</text>
</comment>
<proteinExistence type="inferred from homology"/>
<dbReference type="Gene3D" id="1.25.70.10">
    <property type="entry name" value="Transcription termination factor 3, mitochondrial"/>
    <property type="match status" value="1"/>
</dbReference>
<sequence>MSFPSSSSGRAKECLLRAEELGVPRTSGMFKYVVSLAASNSKEKVAAKVDFFKRTLGCSESEVSIAMFKMPGILGFSDKNLSRRIEFLVNEVGMEPQYILQRHVLLGYSLEKRLLPRHRVVKVLRAKGLLNTNWSFYSLAVIGEKDFRLKFIDCHKDAVPGLAAYYATACAGEVPPEVQLSS</sequence>
<dbReference type="Pfam" id="PF02536">
    <property type="entry name" value="mTERF"/>
    <property type="match status" value="1"/>
</dbReference>
<organism evidence="4 5">
    <name type="scientific">Urochloa decumbens</name>
    <dbReference type="NCBI Taxonomy" id="240449"/>
    <lineage>
        <taxon>Eukaryota</taxon>
        <taxon>Viridiplantae</taxon>
        <taxon>Streptophyta</taxon>
        <taxon>Embryophyta</taxon>
        <taxon>Tracheophyta</taxon>
        <taxon>Spermatophyta</taxon>
        <taxon>Magnoliopsida</taxon>
        <taxon>Liliopsida</taxon>
        <taxon>Poales</taxon>
        <taxon>Poaceae</taxon>
        <taxon>PACMAD clade</taxon>
        <taxon>Panicoideae</taxon>
        <taxon>Panicodae</taxon>
        <taxon>Paniceae</taxon>
        <taxon>Melinidinae</taxon>
        <taxon>Urochloa</taxon>
    </lineage>
</organism>
<accession>A0ABC9E774</accession>
<dbReference type="GO" id="GO:0006353">
    <property type="term" value="P:DNA-templated transcription termination"/>
    <property type="evidence" value="ECO:0007669"/>
    <property type="project" value="UniProtKB-KW"/>
</dbReference>
<keyword evidence="2" id="KW-0805">Transcription regulation</keyword>
<name>A0ABC9E774_9POAL</name>
<dbReference type="InterPro" id="IPR038538">
    <property type="entry name" value="MTERF_sf"/>
</dbReference>
<protein>
    <recommendedName>
        <fullName evidence="6">Mitochondrial transcription termination factor family protein</fullName>
    </recommendedName>
</protein>
<evidence type="ECO:0000256" key="2">
    <source>
        <dbReference type="ARBA" id="ARBA00022472"/>
    </source>
</evidence>
<dbReference type="PANTHER" id="PTHR13068:SF102">
    <property type="entry name" value="OS11G0246100 PROTEIN"/>
    <property type="match status" value="1"/>
</dbReference>
<gene>
    <name evidence="4" type="ORF">URODEC1_LOCUS92442</name>
</gene>
<keyword evidence="2" id="KW-0806">Transcription termination</keyword>
<reference evidence="4" key="1">
    <citation type="submission" date="2024-10" db="EMBL/GenBank/DDBJ databases">
        <authorList>
            <person name="Ryan C."/>
        </authorList>
    </citation>
    <scope>NUCLEOTIDE SEQUENCE [LARGE SCALE GENOMIC DNA]</scope>
</reference>
<keyword evidence="5" id="KW-1185">Reference proteome</keyword>
<evidence type="ECO:0000256" key="3">
    <source>
        <dbReference type="ARBA" id="ARBA00022946"/>
    </source>
</evidence>
<dbReference type="FunFam" id="1.25.70.10:FF:000001">
    <property type="entry name" value="Mitochondrial transcription termination factor-like"/>
    <property type="match status" value="1"/>
</dbReference>
<dbReference type="PANTHER" id="PTHR13068">
    <property type="entry name" value="CGI-12 PROTEIN-RELATED"/>
    <property type="match status" value="1"/>
</dbReference>
<evidence type="ECO:0008006" key="6">
    <source>
        <dbReference type="Google" id="ProtNLM"/>
    </source>
</evidence>
<keyword evidence="3" id="KW-0809">Transit peptide</keyword>